<gene>
    <name evidence="1" type="ORF">CXG46_00055</name>
    <name evidence="2" type="ORF">SAMN05192575_1022</name>
</gene>
<accession>A0A1I0WYJ9</accession>
<reference evidence="1 4" key="2">
    <citation type="submission" date="2017-12" db="EMBL/GenBank/DDBJ databases">
        <title>Pharmacopeia of the Arctic Ocean.</title>
        <authorList>
            <person name="Collins E."/>
            <person name="Ducluzeau A.-L."/>
        </authorList>
    </citation>
    <scope>NUCLEOTIDE SEQUENCE [LARGE SCALE GENOMIC DNA]</scope>
    <source>
        <strain evidence="1 4">DSM 23325</strain>
    </source>
</reference>
<dbReference type="EMBL" id="PJBV01000010">
    <property type="protein sequence ID" value="PKH44003.1"/>
    <property type="molecule type" value="Genomic_DNA"/>
</dbReference>
<evidence type="ECO:0000313" key="3">
    <source>
        <dbReference type="Proteomes" id="UP000199113"/>
    </source>
</evidence>
<dbReference type="AlphaFoldDB" id="A0A1I0WYJ9"/>
<dbReference type="STRING" id="748909.SAMN05192575_1022"/>
<organism evidence="2 3">
    <name type="scientific">Nocardioides alpinus</name>
    <dbReference type="NCBI Taxonomy" id="748909"/>
    <lineage>
        <taxon>Bacteria</taxon>
        <taxon>Bacillati</taxon>
        <taxon>Actinomycetota</taxon>
        <taxon>Actinomycetes</taxon>
        <taxon>Propionibacteriales</taxon>
        <taxon>Nocardioidaceae</taxon>
        <taxon>Nocardioides</taxon>
    </lineage>
</organism>
<proteinExistence type="predicted"/>
<keyword evidence="4" id="KW-1185">Reference proteome</keyword>
<evidence type="ECO:0000313" key="1">
    <source>
        <dbReference type="EMBL" id="PKH44003.1"/>
    </source>
</evidence>
<name>A0A1I0WYJ9_9ACTN</name>
<evidence type="ECO:0000313" key="4">
    <source>
        <dbReference type="Proteomes" id="UP000233565"/>
    </source>
</evidence>
<dbReference type="Proteomes" id="UP000233565">
    <property type="component" value="Unassembled WGS sequence"/>
</dbReference>
<dbReference type="Proteomes" id="UP000199113">
    <property type="component" value="Unassembled WGS sequence"/>
</dbReference>
<dbReference type="EMBL" id="FOKC01000002">
    <property type="protein sequence ID" value="SFA93674.1"/>
    <property type="molecule type" value="Genomic_DNA"/>
</dbReference>
<evidence type="ECO:0000313" key="2">
    <source>
        <dbReference type="EMBL" id="SFA93674.1"/>
    </source>
</evidence>
<protein>
    <submittedName>
        <fullName evidence="2">Uncharacterized protein</fullName>
    </submittedName>
</protein>
<reference evidence="2" key="1">
    <citation type="submission" date="2016-10" db="EMBL/GenBank/DDBJ databases">
        <authorList>
            <person name="de Groot N.N."/>
        </authorList>
    </citation>
    <scope>NUCLEOTIDE SEQUENCE [LARGE SCALE GENOMIC DNA]</scope>
    <source>
        <strain evidence="2">CGMCC 1.10697</strain>
    </source>
</reference>
<sequence length="82" mass="8373">MKVGGAMTEASLAGTGGGYALGQSFAERVFPSHAAGHTASTNVELVFDDATGLRPHLAKRRSIASARAGILRVCQIGLTMTG</sequence>